<dbReference type="AlphaFoldDB" id="A0AAJ5UY89"/>
<accession>A0AAJ5UY89</accession>
<evidence type="ECO:0000313" key="3">
    <source>
        <dbReference type="Proteomes" id="UP001219585"/>
    </source>
</evidence>
<sequence length="136" mass="15537">MKGLLAIGEGIFFFYVLICLLVLNMIHFGNILFVDMPYEEPMTVTSSSPTAFLFLFGLGGVCFLYIRYFLGRSGYRRLKIVLWGSLLAFNTFGSGFSLLMSYGLMLNDREAIYLILATIMSLVLTIQAIMKYYEWK</sequence>
<dbReference type="RefSeq" id="WP_274796964.1">
    <property type="nucleotide sequence ID" value="NZ_CP113527.1"/>
</dbReference>
<proteinExistence type="predicted"/>
<evidence type="ECO:0000256" key="1">
    <source>
        <dbReference type="SAM" id="Phobius"/>
    </source>
</evidence>
<dbReference type="KEGG" id="liu:OU989_09865"/>
<reference evidence="2" key="1">
    <citation type="submission" date="2022-11" db="EMBL/GenBank/DDBJ databases">
        <title>Lysinibacillus irui.</title>
        <authorList>
            <person name="Akintayo S.O."/>
        </authorList>
    </citation>
    <scope>NUCLEOTIDE SEQUENCE</scope>
    <source>
        <strain evidence="2">IRB4-01</strain>
    </source>
</reference>
<feature type="transmembrane region" description="Helical" evidence="1">
    <location>
        <begin position="12"/>
        <end position="31"/>
    </location>
</feature>
<protein>
    <submittedName>
        <fullName evidence="2">Uncharacterized protein</fullName>
    </submittedName>
</protein>
<organism evidence="2 3">
    <name type="scientific">Lysinibacillus irui</name>
    <dbReference type="NCBI Taxonomy" id="2998077"/>
    <lineage>
        <taxon>Bacteria</taxon>
        <taxon>Bacillati</taxon>
        <taxon>Bacillota</taxon>
        <taxon>Bacilli</taxon>
        <taxon>Bacillales</taxon>
        <taxon>Bacillaceae</taxon>
        <taxon>Lysinibacillus</taxon>
    </lineage>
</organism>
<gene>
    <name evidence="2" type="ORF">OU989_09865</name>
</gene>
<feature type="transmembrane region" description="Helical" evidence="1">
    <location>
        <begin position="111"/>
        <end position="130"/>
    </location>
</feature>
<feature type="transmembrane region" description="Helical" evidence="1">
    <location>
        <begin position="82"/>
        <end position="105"/>
    </location>
</feature>
<evidence type="ECO:0000313" key="2">
    <source>
        <dbReference type="EMBL" id="WDV08755.1"/>
    </source>
</evidence>
<keyword evidence="1" id="KW-1133">Transmembrane helix</keyword>
<dbReference type="Proteomes" id="UP001219585">
    <property type="component" value="Chromosome"/>
</dbReference>
<keyword evidence="1" id="KW-0812">Transmembrane</keyword>
<name>A0AAJ5UY89_9BACI</name>
<keyword evidence="1" id="KW-0472">Membrane</keyword>
<dbReference type="EMBL" id="CP113527">
    <property type="protein sequence ID" value="WDV08755.1"/>
    <property type="molecule type" value="Genomic_DNA"/>
</dbReference>
<feature type="transmembrane region" description="Helical" evidence="1">
    <location>
        <begin position="51"/>
        <end position="70"/>
    </location>
</feature>